<feature type="transmembrane region" description="Helical" evidence="15">
    <location>
        <begin position="93"/>
        <end position="119"/>
    </location>
</feature>
<comment type="catalytic activity">
    <reaction evidence="11">
        <text>L-seryl-[protein] + ATP = O-phospho-L-seryl-[protein] + ADP + H(+)</text>
        <dbReference type="Rhea" id="RHEA:17989"/>
        <dbReference type="Rhea" id="RHEA-COMP:9863"/>
        <dbReference type="Rhea" id="RHEA-COMP:11604"/>
        <dbReference type="ChEBI" id="CHEBI:15378"/>
        <dbReference type="ChEBI" id="CHEBI:29999"/>
        <dbReference type="ChEBI" id="CHEBI:30616"/>
        <dbReference type="ChEBI" id="CHEBI:83421"/>
        <dbReference type="ChEBI" id="CHEBI:456216"/>
    </reaction>
</comment>
<dbReference type="SUPFAM" id="SSF56112">
    <property type="entry name" value="Protein kinase-like (PK-like)"/>
    <property type="match status" value="1"/>
</dbReference>
<keyword evidence="2 14" id="KW-0723">Serine/threonine-protein kinase</keyword>
<dbReference type="InterPro" id="IPR001357">
    <property type="entry name" value="BRCT_dom"/>
</dbReference>
<evidence type="ECO:0000256" key="3">
    <source>
        <dbReference type="ARBA" id="ARBA00022679"/>
    </source>
</evidence>
<dbReference type="OrthoDB" id="4062651at2759"/>
<dbReference type="FunFam" id="3.30.200.20:FF:000043">
    <property type="entry name" value="Wall-associated receptor kinase 2"/>
    <property type="match status" value="1"/>
</dbReference>
<keyword evidence="7" id="KW-0418">Kinase</keyword>
<feature type="binding site" evidence="13">
    <location>
        <position position="200"/>
    </location>
    <ligand>
        <name>ATP</name>
        <dbReference type="ChEBI" id="CHEBI:30616"/>
    </ligand>
</feature>
<dbReference type="InterPro" id="IPR045274">
    <property type="entry name" value="WAK-like"/>
</dbReference>
<dbReference type="Gene3D" id="3.30.200.20">
    <property type="entry name" value="Phosphorylase Kinase, domain 1"/>
    <property type="match status" value="1"/>
</dbReference>
<evidence type="ECO:0000256" key="2">
    <source>
        <dbReference type="ARBA" id="ARBA00022527"/>
    </source>
</evidence>
<evidence type="ECO:0000256" key="13">
    <source>
        <dbReference type="PROSITE-ProRule" id="PRU10141"/>
    </source>
</evidence>
<proteinExistence type="inferred from homology"/>
<dbReference type="SMART" id="SM00220">
    <property type="entry name" value="S_TKc"/>
    <property type="match status" value="1"/>
</dbReference>
<feature type="domain" description="BRCT" evidence="17">
    <location>
        <begin position="109"/>
        <end position="132"/>
    </location>
</feature>
<reference evidence="18 19" key="1">
    <citation type="journal article" date="2017" name="Genome Biol.">
        <title>New reference genome sequences of hot pepper reveal the massive evolution of plant disease-resistance genes by retroduplication.</title>
        <authorList>
            <person name="Kim S."/>
            <person name="Park J."/>
            <person name="Yeom S.I."/>
            <person name="Kim Y.M."/>
            <person name="Seo E."/>
            <person name="Kim K.T."/>
            <person name="Kim M.S."/>
            <person name="Lee J.M."/>
            <person name="Cheong K."/>
            <person name="Shin H.S."/>
            <person name="Kim S.B."/>
            <person name="Han K."/>
            <person name="Lee J."/>
            <person name="Park M."/>
            <person name="Lee H.A."/>
            <person name="Lee H.Y."/>
            <person name="Lee Y."/>
            <person name="Oh S."/>
            <person name="Lee J.H."/>
            <person name="Choi E."/>
            <person name="Choi E."/>
            <person name="Lee S.E."/>
            <person name="Jeon J."/>
            <person name="Kim H."/>
            <person name="Choi G."/>
            <person name="Song H."/>
            <person name="Lee J."/>
            <person name="Lee S.C."/>
            <person name="Kwon J.K."/>
            <person name="Lee H.Y."/>
            <person name="Koo N."/>
            <person name="Hong Y."/>
            <person name="Kim R.W."/>
            <person name="Kang W.H."/>
            <person name="Huh J.H."/>
            <person name="Kang B.C."/>
            <person name="Yang T.J."/>
            <person name="Lee Y.H."/>
            <person name="Bennetzen J.L."/>
            <person name="Choi D."/>
        </authorList>
    </citation>
    <scope>NUCLEOTIDE SEQUENCE [LARGE SCALE GENOMIC DNA]</scope>
    <source>
        <strain evidence="19">cv. PBC81</strain>
    </source>
</reference>
<name>A0A2G2VPD8_CAPBA</name>
<protein>
    <submittedName>
        <fullName evidence="18">Uncharacterized protein</fullName>
    </submittedName>
</protein>
<keyword evidence="19" id="KW-1185">Reference proteome</keyword>
<dbReference type="AlphaFoldDB" id="A0A2G2VPD8"/>
<dbReference type="PROSITE" id="PS50172">
    <property type="entry name" value="BRCT"/>
    <property type="match status" value="1"/>
</dbReference>
<dbReference type="InterPro" id="IPR017441">
    <property type="entry name" value="Protein_kinase_ATP_BS"/>
</dbReference>
<dbReference type="Gene3D" id="1.10.510.10">
    <property type="entry name" value="Transferase(Phosphotransferase) domain 1"/>
    <property type="match status" value="1"/>
</dbReference>
<evidence type="ECO:0000256" key="5">
    <source>
        <dbReference type="ARBA" id="ARBA00022729"/>
    </source>
</evidence>
<keyword evidence="10 15" id="KW-0472">Membrane</keyword>
<dbReference type="PANTHER" id="PTHR27005">
    <property type="entry name" value="WALL-ASSOCIATED RECEPTOR KINASE-LIKE 21"/>
    <property type="match status" value="1"/>
</dbReference>
<sequence>MAIARESDVARLQFQMPEKFIFNSSDLSNSSFEDKVIEKVPVVIDWAIGNGNCTEAKKSGDYACGENSICVDSETGLGGYRCNCYSGYQGNLYVSPGCTGLCFGFLALVISATWIYLCIKRRQLITLREKFFQKNGSLMLTQKLRSNEGGSTEYAAKIFTAAELEKATNNYAEDRILGRGGYGTVYKGVLQDKCVVAIKKSRIMDVSQTELFINEVIILSQVNHRNVVRILGRCLESEVPLLVYEFISKGTLYYHIHDRGAVHWFSWENRLRIASEAADALAYLHSAASIPVIHRDVKSTNILLDENYTAKISDFRGF</sequence>
<dbReference type="Proteomes" id="UP000224567">
    <property type="component" value="Unassembled WGS sequence"/>
</dbReference>
<evidence type="ECO:0000256" key="9">
    <source>
        <dbReference type="ARBA" id="ARBA00022989"/>
    </source>
</evidence>
<dbReference type="EMBL" id="MLFT02000011">
    <property type="protein sequence ID" value="PHT34847.1"/>
    <property type="molecule type" value="Genomic_DNA"/>
</dbReference>
<evidence type="ECO:0000259" key="16">
    <source>
        <dbReference type="PROSITE" id="PS50011"/>
    </source>
</evidence>
<keyword evidence="4 15" id="KW-0812">Transmembrane</keyword>
<evidence type="ECO:0000313" key="19">
    <source>
        <dbReference type="Proteomes" id="UP000224567"/>
    </source>
</evidence>
<evidence type="ECO:0000256" key="8">
    <source>
        <dbReference type="ARBA" id="ARBA00022840"/>
    </source>
</evidence>
<evidence type="ECO:0000256" key="14">
    <source>
        <dbReference type="RuleBase" id="RU000304"/>
    </source>
</evidence>
<evidence type="ECO:0000256" key="1">
    <source>
        <dbReference type="ARBA" id="ARBA00004479"/>
    </source>
</evidence>
<dbReference type="InterPro" id="IPR000719">
    <property type="entry name" value="Prot_kinase_dom"/>
</dbReference>
<dbReference type="GO" id="GO:0005886">
    <property type="term" value="C:plasma membrane"/>
    <property type="evidence" value="ECO:0007669"/>
    <property type="project" value="TreeGrafter"/>
</dbReference>
<dbReference type="GO" id="GO:0004674">
    <property type="term" value="F:protein serine/threonine kinase activity"/>
    <property type="evidence" value="ECO:0007669"/>
    <property type="project" value="UniProtKB-KW"/>
</dbReference>
<dbReference type="InterPro" id="IPR011009">
    <property type="entry name" value="Kinase-like_dom_sf"/>
</dbReference>
<comment type="similarity">
    <text evidence="14">Belongs to the protein kinase superfamily.</text>
</comment>
<evidence type="ECO:0000256" key="11">
    <source>
        <dbReference type="ARBA" id="ARBA00047558"/>
    </source>
</evidence>
<accession>A0A2G2VPD8</accession>
<evidence type="ECO:0000259" key="17">
    <source>
        <dbReference type="PROSITE" id="PS50172"/>
    </source>
</evidence>
<keyword evidence="5" id="KW-0732">Signal</keyword>
<dbReference type="GO" id="GO:0005524">
    <property type="term" value="F:ATP binding"/>
    <property type="evidence" value="ECO:0007669"/>
    <property type="project" value="UniProtKB-UniRule"/>
</dbReference>
<evidence type="ECO:0000256" key="4">
    <source>
        <dbReference type="ARBA" id="ARBA00022692"/>
    </source>
</evidence>
<dbReference type="Pfam" id="PF07714">
    <property type="entry name" value="PK_Tyr_Ser-Thr"/>
    <property type="match status" value="1"/>
</dbReference>
<comment type="caution">
    <text evidence="18">The sequence shown here is derived from an EMBL/GenBank/DDBJ whole genome shotgun (WGS) entry which is preliminary data.</text>
</comment>
<keyword evidence="3" id="KW-0808">Transferase</keyword>
<organism evidence="18 19">
    <name type="scientific">Capsicum baccatum</name>
    <name type="common">Peruvian pepper</name>
    <dbReference type="NCBI Taxonomy" id="33114"/>
    <lineage>
        <taxon>Eukaryota</taxon>
        <taxon>Viridiplantae</taxon>
        <taxon>Streptophyta</taxon>
        <taxon>Embryophyta</taxon>
        <taxon>Tracheophyta</taxon>
        <taxon>Spermatophyta</taxon>
        <taxon>Magnoliopsida</taxon>
        <taxon>eudicotyledons</taxon>
        <taxon>Gunneridae</taxon>
        <taxon>Pentapetalae</taxon>
        <taxon>asterids</taxon>
        <taxon>lamiids</taxon>
        <taxon>Solanales</taxon>
        <taxon>Solanaceae</taxon>
        <taxon>Solanoideae</taxon>
        <taxon>Capsiceae</taxon>
        <taxon>Capsicum</taxon>
    </lineage>
</organism>
<dbReference type="GO" id="GO:0007166">
    <property type="term" value="P:cell surface receptor signaling pathway"/>
    <property type="evidence" value="ECO:0007669"/>
    <property type="project" value="InterPro"/>
</dbReference>
<dbReference type="InterPro" id="IPR008271">
    <property type="entry name" value="Ser/Thr_kinase_AS"/>
</dbReference>
<dbReference type="InterPro" id="IPR001245">
    <property type="entry name" value="Ser-Thr/Tyr_kinase_cat_dom"/>
</dbReference>
<dbReference type="PROSITE" id="PS00108">
    <property type="entry name" value="PROTEIN_KINASE_ST"/>
    <property type="match status" value="1"/>
</dbReference>
<dbReference type="PROSITE" id="PS50011">
    <property type="entry name" value="PROTEIN_KINASE_DOM"/>
    <property type="match status" value="1"/>
</dbReference>
<keyword evidence="8 13" id="KW-0067">ATP-binding</keyword>
<keyword evidence="9 15" id="KW-1133">Transmembrane helix</keyword>
<keyword evidence="6 13" id="KW-0547">Nucleotide-binding</keyword>
<dbReference type="PANTHER" id="PTHR27005:SF283">
    <property type="entry name" value="OS02G0633066 PROTEIN"/>
    <property type="match status" value="1"/>
</dbReference>
<dbReference type="CDD" id="cd00054">
    <property type="entry name" value="EGF_CA"/>
    <property type="match status" value="1"/>
</dbReference>
<evidence type="ECO:0000313" key="18">
    <source>
        <dbReference type="EMBL" id="PHT34847.1"/>
    </source>
</evidence>
<evidence type="ECO:0000256" key="7">
    <source>
        <dbReference type="ARBA" id="ARBA00022777"/>
    </source>
</evidence>
<evidence type="ECO:0000256" key="6">
    <source>
        <dbReference type="ARBA" id="ARBA00022741"/>
    </source>
</evidence>
<evidence type="ECO:0000256" key="10">
    <source>
        <dbReference type="ARBA" id="ARBA00023136"/>
    </source>
</evidence>
<dbReference type="PROSITE" id="PS00107">
    <property type="entry name" value="PROTEIN_KINASE_ATP"/>
    <property type="match status" value="1"/>
</dbReference>
<feature type="domain" description="Protein kinase" evidence="16">
    <location>
        <begin position="171"/>
        <end position="318"/>
    </location>
</feature>
<gene>
    <name evidence="18" type="ORF">CQW23_26647</name>
</gene>
<reference evidence="19" key="2">
    <citation type="journal article" date="2017" name="J. Anim. Genet.">
        <title>Multiple reference genome sequences of hot pepper reveal the massive evolution of plant disease resistance genes by retroduplication.</title>
        <authorList>
            <person name="Kim S."/>
            <person name="Park J."/>
            <person name="Yeom S.-I."/>
            <person name="Kim Y.-M."/>
            <person name="Seo E."/>
            <person name="Kim K.-T."/>
            <person name="Kim M.-S."/>
            <person name="Lee J.M."/>
            <person name="Cheong K."/>
            <person name="Shin H.-S."/>
            <person name="Kim S.-B."/>
            <person name="Han K."/>
            <person name="Lee J."/>
            <person name="Park M."/>
            <person name="Lee H.-A."/>
            <person name="Lee H.-Y."/>
            <person name="Lee Y."/>
            <person name="Oh S."/>
            <person name="Lee J.H."/>
            <person name="Choi E."/>
            <person name="Choi E."/>
            <person name="Lee S.E."/>
            <person name="Jeon J."/>
            <person name="Kim H."/>
            <person name="Choi G."/>
            <person name="Song H."/>
            <person name="Lee J."/>
            <person name="Lee S.-C."/>
            <person name="Kwon J.-K."/>
            <person name="Lee H.-Y."/>
            <person name="Koo N."/>
            <person name="Hong Y."/>
            <person name="Kim R.W."/>
            <person name="Kang W.-H."/>
            <person name="Huh J.H."/>
            <person name="Kang B.-C."/>
            <person name="Yang T.-J."/>
            <person name="Lee Y.-H."/>
            <person name="Bennetzen J.L."/>
            <person name="Choi D."/>
        </authorList>
    </citation>
    <scope>NUCLEOTIDE SEQUENCE [LARGE SCALE GENOMIC DNA]</scope>
    <source>
        <strain evidence="19">cv. PBC81</strain>
    </source>
</reference>
<evidence type="ECO:0000256" key="12">
    <source>
        <dbReference type="ARBA" id="ARBA00047951"/>
    </source>
</evidence>
<evidence type="ECO:0000256" key="15">
    <source>
        <dbReference type="SAM" id="Phobius"/>
    </source>
</evidence>
<comment type="subcellular location">
    <subcellularLocation>
        <location evidence="1">Membrane</location>
        <topology evidence="1">Single-pass type I membrane protein</topology>
    </subcellularLocation>
</comment>
<comment type="catalytic activity">
    <reaction evidence="12">
        <text>L-threonyl-[protein] + ATP = O-phospho-L-threonyl-[protein] + ADP + H(+)</text>
        <dbReference type="Rhea" id="RHEA:46608"/>
        <dbReference type="Rhea" id="RHEA-COMP:11060"/>
        <dbReference type="Rhea" id="RHEA-COMP:11605"/>
        <dbReference type="ChEBI" id="CHEBI:15378"/>
        <dbReference type="ChEBI" id="CHEBI:30013"/>
        <dbReference type="ChEBI" id="CHEBI:30616"/>
        <dbReference type="ChEBI" id="CHEBI:61977"/>
        <dbReference type="ChEBI" id="CHEBI:456216"/>
    </reaction>
</comment>